<comment type="subcellular location">
    <subcellularLocation>
        <location evidence="1 7">Nucleus</location>
    </subcellularLocation>
</comment>
<dbReference type="FunFam" id="1.20.1160.11:FF:000003">
    <property type="entry name" value="Paired amphipathic helix SIN3-like protein"/>
    <property type="match status" value="1"/>
</dbReference>
<dbReference type="GO" id="GO:0000122">
    <property type="term" value="P:negative regulation of transcription by RNA polymerase II"/>
    <property type="evidence" value="ECO:0007669"/>
    <property type="project" value="TreeGrafter"/>
</dbReference>
<dbReference type="FunFam" id="1.20.1160.11:FF:000002">
    <property type="entry name" value="Paired amphipathic helix protein SIN3"/>
    <property type="match status" value="1"/>
</dbReference>
<keyword evidence="4" id="KW-0805">Transcription regulation</keyword>
<sequence>MSALPTRESSPMTRPSSHLSLGNANMMPRTPKPLALRPSTEQIAALGPSLSQQPESARPLNVTDALSYLDAVKHQFSEKPEVYNKFLDIMKDFKSQQIDTPGVINRVSKLFHGNPPLIQGFNTFLPVGYRIDVSGDPLDPNMITVTTPSGTTTQSTTSHIPRAITHPPRDIPGFGPNLAQPFAFPGLNTPSSPPTPLAPVNSLSRSMTPQQPFHVPHTSLTFDRPFSPSIQQTQNTAAALLGNLNNKNPVEKQPQGEFNHAIQYLNKIKARYSDDTNTYKQFLDILQAYQKEQRLLQDSQVYEQVQRLFKDAPDLLSEFKNFLPEVTGGLSHSGNAGSQPNGPAGAGPSSQPWNTPDASTPAGSPEKGSKKAVTAGSKRKKRVSEKEPTPVPPPPKVASSRAKKPKLVHKGDPGSPTFSPFPLPPSPQLPPHPIPPAPPTQHPQPPLPSFAQPPPPTPATQQRIVFFDRAKKSLDNREIYEEFLKLLSLYSKDIIDVKVLINRAAAFLGEGDLMEEFKEVVGYDSKQDDPENGPPGSIRTGPPEALAALPSDDGQGPSYRRLPWSEVRLACSGRDELCRSVLNDEWVSHPTWASEEAGFLTLKKNSFEDALHKSEEERHEYHVHLEAMTRTIAILEPLNERIDAMTAEERSMYKLPPGLGGPSKGIYTRIIKKVYGRDNGVEILQALQDCPGVAVPVVLARLKQKDDEWRRAHREWSRTWREVDCKNFYKSLDHQGISFKQNDKKCITAKHFVADIESIQAQQLEEIEDLDTRSQSGDEKGKQKAWTPPFARGSLKAQLEYQIQDTAVLHDCLKLVYSFLDRSQGQYSVLERRSVEKFLRTFVPTLFMYPVADFDIACEPQHDGVGGGSDEAAEGVEHTLGSKGGRKVSGQSNGIAAGDLRKKLIKTARERRHQRGNSASAAVSRAGSPAFVESHRSPLIPSSRQDEDSAAIVNEDTWIRESSATGATTMDSEEARSGDWERPFFANTTFYTLFRLLQLFYSRLLMCKEIGQELAAKKHAHLLSNSVAVQLGLDDPNGPATVLAQAMEQEQLNGDTNVVYMYLLDACEKVFAGDLDQVSFEEHMRWFFGNKAYHLFTLDKLIIALVKQVQTIVSDAKCQELWSLLQSAQVSESITNQDIIRYRREAEGHVGQDGHLYKIHWEREGKIMKINLMRRDDASVNSQQKPASFSRWREYVDTYILRLSTEWVPQIKEIGPVFLKRTRQPGENRHITLEGELSIGVSLPTYKIVYERGTEDVIMNTEMETERAILEERAKERRSIISEELRGYF</sequence>
<feature type="region of interest" description="Disordered" evidence="8">
    <location>
        <begin position="330"/>
        <end position="460"/>
    </location>
</feature>
<dbReference type="GO" id="GO:0003714">
    <property type="term" value="F:transcription corepressor activity"/>
    <property type="evidence" value="ECO:0007669"/>
    <property type="project" value="InterPro"/>
</dbReference>
<evidence type="ECO:0000256" key="1">
    <source>
        <dbReference type="ARBA" id="ARBA00004123"/>
    </source>
</evidence>
<keyword evidence="11" id="KW-1185">Reference proteome</keyword>
<protein>
    <recommendedName>
        <fullName evidence="9">Histone deacetylase interacting domain-containing protein</fullName>
    </recommendedName>
</protein>
<dbReference type="PANTHER" id="PTHR12346">
    <property type="entry name" value="SIN3B-RELATED"/>
    <property type="match status" value="1"/>
</dbReference>
<dbReference type="InterPro" id="IPR003822">
    <property type="entry name" value="PAH"/>
</dbReference>
<evidence type="ECO:0000256" key="6">
    <source>
        <dbReference type="ARBA" id="ARBA00023242"/>
    </source>
</evidence>
<dbReference type="SUPFAM" id="SSF47762">
    <property type="entry name" value="PAH2 domain"/>
    <property type="match status" value="3"/>
</dbReference>
<accession>A0A6A4IKU2</accession>
<feature type="domain" description="Histone deacetylase interacting" evidence="9">
    <location>
        <begin position="551"/>
        <end position="652"/>
    </location>
</feature>
<evidence type="ECO:0000256" key="4">
    <source>
        <dbReference type="ARBA" id="ARBA00023015"/>
    </source>
</evidence>
<dbReference type="InterPro" id="IPR013194">
    <property type="entry name" value="HDAC_interact_dom"/>
</dbReference>
<dbReference type="OrthoDB" id="10265969at2759"/>
<dbReference type="Pfam" id="PF16879">
    <property type="entry name" value="Sin3a_C"/>
    <property type="match status" value="1"/>
</dbReference>
<dbReference type="InterPro" id="IPR036600">
    <property type="entry name" value="PAH_sf"/>
</dbReference>
<evidence type="ECO:0000256" key="3">
    <source>
        <dbReference type="ARBA" id="ARBA00022737"/>
    </source>
</evidence>
<evidence type="ECO:0000259" key="9">
    <source>
        <dbReference type="SMART" id="SM00761"/>
    </source>
</evidence>
<gene>
    <name evidence="10" type="ORF">BT96DRAFT_848494</name>
</gene>
<keyword evidence="6 7" id="KW-0539">Nucleus</keyword>
<proteinExistence type="predicted"/>
<feature type="compositionally biased region" description="Pro residues" evidence="8">
    <location>
        <begin position="419"/>
        <end position="458"/>
    </location>
</feature>
<dbReference type="GO" id="GO:0010628">
    <property type="term" value="P:positive regulation of gene expression"/>
    <property type="evidence" value="ECO:0007669"/>
    <property type="project" value="UniProtKB-ARBA"/>
</dbReference>
<evidence type="ECO:0000256" key="7">
    <source>
        <dbReference type="PROSITE-ProRule" id="PRU00810"/>
    </source>
</evidence>
<dbReference type="Pfam" id="PF02671">
    <property type="entry name" value="PAH"/>
    <property type="match status" value="3"/>
</dbReference>
<dbReference type="PANTHER" id="PTHR12346:SF0">
    <property type="entry name" value="SIN3A, ISOFORM G"/>
    <property type="match status" value="1"/>
</dbReference>
<dbReference type="PROSITE" id="PS51477">
    <property type="entry name" value="PAH"/>
    <property type="match status" value="2"/>
</dbReference>
<keyword evidence="3" id="KW-0677">Repeat</keyword>
<dbReference type="Proteomes" id="UP000799118">
    <property type="component" value="Unassembled WGS sequence"/>
</dbReference>
<feature type="compositionally biased region" description="Polar residues" evidence="8">
    <location>
        <begin position="348"/>
        <end position="362"/>
    </location>
</feature>
<dbReference type="FunFam" id="1.20.1160.11:FF:000001">
    <property type="entry name" value="Paired amphipathic helix protein Sin3"/>
    <property type="match status" value="1"/>
</dbReference>
<evidence type="ECO:0000256" key="2">
    <source>
        <dbReference type="ARBA" id="ARBA00022491"/>
    </source>
</evidence>
<dbReference type="InterPro" id="IPR031693">
    <property type="entry name" value="Sin3_C"/>
</dbReference>
<name>A0A6A4IKU2_9AGAR</name>
<feature type="compositionally biased region" description="Polar residues" evidence="8">
    <location>
        <begin position="960"/>
        <end position="970"/>
    </location>
</feature>
<dbReference type="GO" id="GO:0033698">
    <property type="term" value="C:Rpd3L complex"/>
    <property type="evidence" value="ECO:0007669"/>
    <property type="project" value="UniProtKB-ARBA"/>
</dbReference>
<evidence type="ECO:0000256" key="5">
    <source>
        <dbReference type="ARBA" id="ARBA00023163"/>
    </source>
</evidence>
<reference evidence="10" key="1">
    <citation type="journal article" date="2019" name="Environ. Microbiol.">
        <title>Fungal ecological strategies reflected in gene transcription - a case study of two litter decomposers.</title>
        <authorList>
            <person name="Barbi F."/>
            <person name="Kohler A."/>
            <person name="Barry K."/>
            <person name="Baskaran P."/>
            <person name="Daum C."/>
            <person name="Fauchery L."/>
            <person name="Ihrmark K."/>
            <person name="Kuo A."/>
            <person name="LaButti K."/>
            <person name="Lipzen A."/>
            <person name="Morin E."/>
            <person name="Grigoriev I.V."/>
            <person name="Henrissat B."/>
            <person name="Lindahl B."/>
            <person name="Martin F."/>
        </authorList>
    </citation>
    <scope>NUCLEOTIDE SEQUENCE</scope>
    <source>
        <strain evidence="10">JB14</strain>
    </source>
</reference>
<evidence type="ECO:0000256" key="8">
    <source>
        <dbReference type="SAM" id="MobiDB-lite"/>
    </source>
</evidence>
<evidence type="ECO:0000313" key="11">
    <source>
        <dbReference type="Proteomes" id="UP000799118"/>
    </source>
</evidence>
<dbReference type="InterPro" id="IPR039774">
    <property type="entry name" value="Sin3-like"/>
</dbReference>
<evidence type="ECO:0000313" key="10">
    <source>
        <dbReference type="EMBL" id="KAE9409134.1"/>
    </source>
</evidence>
<keyword evidence="5" id="KW-0804">Transcription</keyword>
<feature type="region of interest" description="Disordered" evidence="8">
    <location>
        <begin position="1"/>
        <end position="34"/>
    </location>
</feature>
<keyword evidence="2" id="KW-0678">Repressor</keyword>
<feature type="region of interest" description="Disordered" evidence="8">
    <location>
        <begin position="524"/>
        <end position="557"/>
    </location>
</feature>
<dbReference type="SMART" id="SM00761">
    <property type="entry name" value="HDAC_interact"/>
    <property type="match status" value="1"/>
</dbReference>
<feature type="region of interest" description="Disordered" evidence="8">
    <location>
        <begin position="910"/>
        <end position="977"/>
    </location>
</feature>
<organism evidence="10 11">
    <name type="scientific">Gymnopus androsaceus JB14</name>
    <dbReference type="NCBI Taxonomy" id="1447944"/>
    <lineage>
        <taxon>Eukaryota</taxon>
        <taxon>Fungi</taxon>
        <taxon>Dikarya</taxon>
        <taxon>Basidiomycota</taxon>
        <taxon>Agaricomycotina</taxon>
        <taxon>Agaricomycetes</taxon>
        <taxon>Agaricomycetidae</taxon>
        <taxon>Agaricales</taxon>
        <taxon>Marasmiineae</taxon>
        <taxon>Omphalotaceae</taxon>
        <taxon>Gymnopus</taxon>
    </lineage>
</organism>
<dbReference type="Pfam" id="PF08295">
    <property type="entry name" value="Sin3_corepress"/>
    <property type="match status" value="1"/>
</dbReference>
<feature type="compositionally biased region" description="Polar residues" evidence="8">
    <location>
        <begin position="330"/>
        <end position="341"/>
    </location>
</feature>
<dbReference type="Gene3D" id="1.20.1160.11">
    <property type="entry name" value="Paired amphipathic helix"/>
    <property type="match status" value="3"/>
</dbReference>
<feature type="region of interest" description="Disordered" evidence="8">
    <location>
        <begin position="865"/>
        <end position="892"/>
    </location>
</feature>
<feature type="compositionally biased region" description="Polar residues" evidence="8">
    <location>
        <begin position="7"/>
        <end position="23"/>
    </location>
</feature>
<dbReference type="EMBL" id="ML769388">
    <property type="protein sequence ID" value="KAE9409134.1"/>
    <property type="molecule type" value="Genomic_DNA"/>
</dbReference>